<proteinExistence type="predicted"/>
<dbReference type="Proteomes" id="UP001597218">
    <property type="component" value="Unassembled WGS sequence"/>
</dbReference>
<keyword evidence="1" id="KW-0812">Transmembrane</keyword>
<gene>
    <name evidence="3" type="ORF">ACFSFY_07465</name>
</gene>
<protein>
    <submittedName>
        <fullName evidence="3">DUF3298 domain-containing protein</fullName>
    </submittedName>
</protein>
<reference evidence="4" key="1">
    <citation type="journal article" date="2019" name="Int. J. Syst. Evol. Microbiol.">
        <title>The Global Catalogue of Microorganisms (GCM) 10K type strain sequencing project: providing services to taxonomists for standard genome sequencing and annotation.</title>
        <authorList>
            <consortium name="The Broad Institute Genomics Platform"/>
            <consortium name="The Broad Institute Genome Sequencing Center for Infectious Disease"/>
            <person name="Wu L."/>
            <person name="Ma J."/>
        </authorList>
    </citation>
    <scope>NUCLEOTIDE SEQUENCE [LARGE SCALE GENOMIC DNA]</scope>
    <source>
        <strain evidence="4">CGMCC 4.7177</strain>
    </source>
</reference>
<sequence length="290" mass="32750">MKKMDKLIKKYDTIDIPSELEYIVKNSIRRTKAVQTKRPLLKQWSIGVVAAAALFISSINMSPAMAQSMVNIPLLGAIVEVFTVQKLALDEKTYQANLAIPEINGLENEELQNLLNNKYIEEDKASFKEFEDDVDEMKHAGDGHLGIDTGYDVMTDTARILSIARYKVNTMGSSSINVKYDTIDKQESILLTLPILFKDDQYIEVISSYIAGEMKRQLVANKEVSYFFDDPFTGSFENIKPYQNFYITSNHKLVISFDKYEVASGSMGVVTFEIPSDILSDLLVSDTYIN</sequence>
<dbReference type="EMBL" id="JBHUGI010000021">
    <property type="protein sequence ID" value="MFD1927892.1"/>
    <property type="molecule type" value="Genomic_DNA"/>
</dbReference>
<keyword evidence="1" id="KW-1133">Transmembrane helix</keyword>
<accession>A0ABW4SEH0</accession>
<dbReference type="RefSeq" id="WP_381536755.1">
    <property type="nucleotide sequence ID" value="NZ_JBHUGI010000021.1"/>
</dbReference>
<feature type="transmembrane region" description="Helical" evidence="1">
    <location>
        <begin position="40"/>
        <end position="59"/>
    </location>
</feature>
<keyword evidence="4" id="KW-1185">Reference proteome</keyword>
<evidence type="ECO:0000313" key="3">
    <source>
        <dbReference type="EMBL" id="MFD1927892.1"/>
    </source>
</evidence>
<comment type="caution">
    <text evidence="3">The sequence shown here is derived from an EMBL/GenBank/DDBJ whole genome shotgun (WGS) entry which is preliminary data.</text>
</comment>
<evidence type="ECO:0000313" key="4">
    <source>
        <dbReference type="Proteomes" id="UP001597218"/>
    </source>
</evidence>
<evidence type="ECO:0000256" key="1">
    <source>
        <dbReference type="SAM" id="Phobius"/>
    </source>
</evidence>
<dbReference type="Gene3D" id="3.90.640.20">
    <property type="entry name" value="Heat-shock cognate protein, ATPase"/>
    <property type="match status" value="1"/>
</dbReference>
<keyword evidence="1" id="KW-0472">Membrane</keyword>
<dbReference type="InterPro" id="IPR021729">
    <property type="entry name" value="DUF3298"/>
</dbReference>
<name>A0ABW4SEH0_9BACL</name>
<dbReference type="InterPro" id="IPR037126">
    <property type="entry name" value="PdaC/RsiV-like_sf"/>
</dbReference>
<dbReference type="Pfam" id="PF11738">
    <property type="entry name" value="DUF3298"/>
    <property type="match status" value="1"/>
</dbReference>
<organism evidence="3 4">
    <name type="scientific">Sporosarcina siberiensis</name>
    <dbReference type="NCBI Taxonomy" id="1365606"/>
    <lineage>
        <taxon>Bacteria</taxon>
        <taxon>Bacillati</taxon>
        <taxon>Bacillota</taxon>
        <taxon>Bacilli</taxon>
        <taxon>Bacillales</taxon>
        <taxon>Caryophanaceae</taxon>
        <taxon>Sporosarcina</taxon>
    </lineage>
</organism>
<dbReference type="Gene3D" id="3.30.565.40">
    <property type="entry name" value="Fervidobacterium nodosum Rt17-B1 like"/>
    <property type="match status" value="1"/>
</dbReference>
<evidence type="ECO:0000259" key="2">
    <source>
        <dbReference type="Pfam" id="PF11738"/>
    </source>
</evidence>
<feature type="domain" description="DUF3298" evidence="2">
    <location>
        <begin position="196"/>
        <end position="275"/>
    </location>
</feature>